<proteinExistence type="predicted"/>
<dbReference type="Proteomes" id="UP000199013">
    <property type="component" value="Unassembled WGS sequence"/>
</dbReference>
<evidence type="ECO:0000313" key="2">
    <source>
        <dbReference type="Proteomes" id="UP000199013"/>
    </source>
</evidence>
<gene>
    <name evidence="1" type="ORF">FDG2_5575</name>
</gene>
<accession>A0A1C3PEN5</accession>
<protein>
    <submittedName>
        <fullName evidence="1">Uncharacterized protein</fullName>
    </submittedName>
</protein>
<organism evidence="1 2">
    <name type="scientific">Candidatus Protofrankia californiensis</name>
    <dbReference type="NCBI Taxonomy" id="1839754"/>
    <lineage>
        <taxon>Bacteria</taxon>
        <taxon>Bacillati</taxon>
        <taxon>Actinomycetota</taxon>
        <taxon>Actinomycetes</taxon>
        <taxon>Frankiales</taxon>
        <taxon>Frankiaceae</taxon>
        <taxon>Protofrankia</taxon>
    </lineage>
</organism>
<sequence length="79" mass="8416">MPSELVLIARSGTTPPQARGDGQVLARMSAHAPAREHSEHTVEVSLDGAQLPWGVRLFPGSDGMGIVLRHPPDDALVVR</sequence>
<reference evidence="2" key="1">
    <citation type="submission" date="2016-02" db="EMBL/GenBank/DDBJ databases">
        <authorList>
            <person name="Wibberg D."/>
        </authorList>
    </citation>
    <scope>NUCLEOTIDE SEQUENCE [LARGE SCALE GENOMIC DNA]</scope>
</reference>
<evidence type="ECO:0000313" key="1">
    <source>
        <dbReference type="EMBL" id="SBW28226.1"/>
    </source>
</evidence>
<dbReference type="EMBL" id="FLUV01002315">
    <property type="protein sequence ID" value="SBW28226.1"/>
    <property type="molecule type" value="Genomic_DNA"/>
</dbReference>
<name>A0A1C3PEN5_9ACTN</name>
<keyword evidence="2" id="KW-1185">Reference proteome</keyword>
<dbReference type="AlphaFoldDB" id="A0A1C3PEN5"/>